<gene>
    <name evidence="4" type="primary">LOC114329512</name>
</gene>
<keyword evidence="2" id="KW-0560">Oxidoreductase</keyword>
<dbReference type="PRINTS" id="PR00081">
    <property type="entry name" value="GDHRDH"/>
</dbReference>
<accession>A0A6P7FF90</accession>
<comment type="similarity">
    <text evidence="1 3">Belongs to the short-chain dehydrogenases/reductases (SDR) family.</text>
</comment>
<dbReference type="AlphaFoldDB" id="A0A6P7FF90"/>
<dbReference type="InParanoid" id="A0A6P7FF90"/>
<dbReference type="PANTHER" id="PTHR44229:SF8">
    <property type="entry name" value="ALCOHOL DEHYDROGENASE-RELATED"/>
    <property type="match status" value="1"/>
</dbReference>
<dbReference type="InterPro" id="IPR020904">
    <property type="entry name" value="Sc_DH/Rdtase_CS"/>
</dbReference>
<dbReference type="PROSITE" id="PS00061">
    <property type="entry name" value="ADH_SHORT"/>
    <property type="match status" value="1"/>
</dbReference>
<dbReference type="Pfam" id="PF00106">
    <property type="entry name" value="adh_short"/>
    <property type="match status" value="1"/>
</dbReference>
<evidence type="ECO:0000256" key="2">
    <source>
        <dbReference type="ARBA" id="ARBA00023002"/>
    </source>
</evidence>
<evidence type="ECO:0000256" key="1">
    <source>
        <dbReference type="ARBA" id="ARBA00006484"/>
    </source>
</evidence>
<dbReference type="GO" id="GO:0005737">
    <property type="term" value="C:cytoplasm"/>
    <property type="evidence" value="ECO:0007669"/>
    <property type="project" value="TreeGrafter"/>
</dbReference>
<dbReference type="RefSeq" id="XP_028134451.1">
    <property type="nucleotide sequence ID" value="XM_028278650.1"/>
</dbReference>
<dbReference type="KEGG" id="dvv:114329512"/>
<dbReference type="InterPro" id="IPR036291">
    <property type="entry name" value="NAD(P)-bd_dom_sf"/>
</dbReference>
<dbReference type="InterPro" id="IPR002347">
    <property type="entry name" value="SDR_fam"/>
</dbReference>
<protein>
    <submittedName>
        <fullName evidence="4">15-hydroxyprostaglandin dehydrogenase [NAD(+)]-like isoform X1</fullName>
    </submittedName>
</protein>
<reference evidence="4" key="1">
    <citation type="submission" date="2025-08" db="UniProtKB">
        <authorList>
            <consortium name="RefSeq"/>
        </authorList>
    </citation>
    <scope>IDENTIFICATION</scope>
    <source>
        <tissue evidence="4">Whole insect</tissue>
    </source>
</reference>
<sequence length="270" mass="29613">MFDIKGKVALITGGAGGVGLELSKALLRNNLRGVALVNLNASLGEKAVIQIQSEFGQDKAIFFKADVTNIEQLEDAFKKTVEHYHYLDIVFNNAGILNDAIWEKEISINVKGAVNVMLLAYEKYLPSYKSGAEGLIVNTSSIAGIQPSGHLPIYCSTKHAVIGLTRSWGEPVFYNKNKVRVVAMCPGVTHTPLISEIDGKSLGGIYEDCKSEVATWPTQDPDVLARQAMEVVKYAPHGSIWVIEGGEPAYQYIHPDKSSMKHNVISRYYN</sequence>
<name>A0A6P7FF90_DIAVI</name>
<dbReference type="GO" id="GO:0016616">
    <property type="term" value="F:oxidoreductase activity, acting on the CH-OH group of donors, NAD or NADP as acceptor"/>
    <property type="evidence" value="ECO:0007669"/>
    <property type="project" value="TreeGrafter"/>
</dbReference>
<dbReference type="PANTHER" id="PTHR44229">
    <property type="entry name" value="15-HYDROXYPROSTAGLANDIN DEHYDROGENASE [NAD(+)]"/>
    <property type="match status" value="1"/>
</dbReference>
<dbReference type="Gene3D" id="3.40.50.720">
    <property type="entry name" value="NAD(P)-binding Rossmann-like Domain"/>
    <property type="match status" value="1"/>
</dbReference>
<dbReference type="OrthoDB" id="417891at2759"/>
<evidence type="ECO:0000313" key="4">
    <source>
        <dbReference type="RefSeq" id="XP_028134451.1"/>
    </source>
</evidence>
<organism evidence="4">
    <name type="scientific">Diabrotica virgifera virgifera</name>
    <name type="common">western corn rootworm</name>
    <dbReference type="NCBI Taxonomy" id="50390"/>
    <lineage>
        <taxon>Eukaryota</taxon>
        <taxon>Metazoa</taxon>
        <taxon>Ecdysozoa</taxon>
        <taxon>Arthropoda</taxon>
        <taxon>Hexapoda</taxon>
        <taxon>Insecta</taxon>
        <taxon>Pterygota</taxon>
        <taxon>Neoptera</taxon>
        <taxon>Endopterygota</taxon>
        <taxon>Coleoptera</taxon>
        <taxon>Polyphaga</taxon>
        <taxon>Cucujiformia</taxon>
        <taxon>Chrysomeloidea</taxon>
        <taxon>Chrysomelidae</taxon>
        <taxon>Galerucinae</taxon>
        <taxon>Diabroticina</taxon>
        <taxon>Diabroticites</taxon>
        <taxon>Diabrotica</taxon>
    </lineage>
</organism>
<evidence type="ECO:0000256" key="3">
    <source>
        <dbReference type="RuleBase" id="RU000363"/>
    </source>
</evidence>
<dbReference type="SUPFAM" id="SSF51735">
    <property type="entry name" value="NAD(P)-binding Rossmann-fold domains"/>
    <property type="match status" value="1"/>
</dbReference>
<dbReference type="PRINTS" id="PR00080">
    <property type="entry name" value="SDRFAMILY"/>
</dbReference>
<dbReference type="FunCoup" id="A0A6P7FF90">
    <property type="interactions" value="108"/>
</dbReference>
<proteinExistence type="inferred from homology"/>
<dbReference type="FunFam" id="3.40.50.720:FF:000149">
    <property type="entry name" value="15-hydroxyprostaglandin dehydrogenase [NAD(+)]"/>
    <property type="match status" value="1"/>
</dbReference>